<dbReference type="PROSITE" id="PS50994">
    <property type="entry name" value="INTEGRASE"/>
    <property type="match status" value="1"/>
</dbReference>
<evidence type="ECO:0000256" key="4">
    <source>
        <dbReference type="ARBA" id="ARBA00023172"/>
    </source>
</evidence>
<dbReference type="InterPro" id="IPR012337">
    <property type="entry name" value="RNaseH-like_sf"/>
</dbReference>
<sequence length="236" mass="27927">MSDRKPYRHRFPLSVIGYALRLYHRFPLSQRDVQELLHERGIMVSHETLRQWNIKFAPLLTEELRHREPRRGSRWFLDEVYIEVGGQKHWLWRAVDEHGAVLDILLQPHRDTAAARTFLTRLLGEYEVPEVIHTDKLWSYGAAIRELPVLHAVEHVQVMSAARCNNLVEQSHRPTRQQERSQLGFKRRQRTQEFLALHARVSNLHRPTRTTVPADLRRRNQTAALRLWKEALQEAA</sequence>
<protein>
    <submittedName>
        <fullName evidence="6">IS6 family transposase</fullName>
    </submittedName>
</protein>
<dbReference type="InterPro" id="IPR047930">
    <property type="entry name" value="Transpos_IS6"/>
</dbReference>
<keyword evidence="4" id="KW-0233">DNA recombination</keyword>
<dbReference type="Gene3D" id="3.30.420.10">
    <property type="entry name" value="Ribonuclease H-like superfamily/Ribonuclease H"/>
    <property type="match status" value="1"/>
</dbReference>
<keyword evidence="3" id="KW-0238">DNA-binding</keyword>
<gene>
    <name evidence="6" type="ORF">ACFOSB_12340</name>
</gene>
<dbReference type="Proteomes" id="UP001595803">
    <property type="component" value="Unassembled WGS sequence"/>
</dbReference>
<comment type="function">
    <text evidence="1">Involved in the transposition of the insertion sequence.</text>
</comment>
<feature type="domain" description="Integrase catalytic" evidence="5">
    <location>
        <begin position="65"/>
        <end position="223"/>
    </location>
</feature>
<accession>A0ABV7ZC08</accession>
<evidence type="ECO:0000313" key="7">
    <source>
        <dbReference type="Proteomes" id="UP001595803"/>
    </source>
</evidence>
<dbReference type="Pfam" id="PF13610">
    <property type="entry name" value="DDE_Tnp_IS240"/>
    <property type="match status" value="1"/>
</dbReference>
<name>A0ABV7ZC08_9DEIO</name>
<organism evidence="6 7">
    <name type="scientific">Deinococcus rufus</name>
    <dbReference type="NCBI Taxonomy" id="2136097"/>
    <lineage>
        <taxon>Bacteria</taxon>
        <taxon>Thermotogati</taxon>
        <taxon>Deinococcota</taxon>
        <taxon>Deinococci</taxon>
        <taxon>Deinococcales</taxon>
        <taxon>Deinococcaceae</taxon>
        <taxon>Deinococcus</taxon>
    </lineage>
</organism>
<dbReference type="InterPro" id="IPR032874">
    <property type="entry name" value="DDE_dom"/>
</dbReference>
<keyword evidence="2" id="KW-0815">Transposition</keyword>
<evidence type="ECO:0000313" key="6">
    <source>
        <dbReference type="EMBL" id="MFC3833649.1"/>
    </source>
</evidence>
<reference evidence="7" key="1">
    <citation type="journal article" date="2019" name="Int. J. Syst. Evol. Microbiol.">
        <title>The Global Catalogue of Microorganisms (GCM) 10K type strain sequencing project: providing services to taxonomists for standard genome sequencing and annotation.</title>
        <authorList>
            <consortium name="The Broad Institute Genomics Platform"/>
            <consortium name="The Broad Institute Genome Sequencing Center for Infectious Disease"/>
            <person name="Wu L."/>
            <person name="Ma J."/>
        </authorList>
    </citation>
    <scope>NUCLEOTIDE SEQUENCE [LARGE SCALE GENOMIC DNA]</scope>
    <source>
        <strain evidence="7">CCTCC AB 2017081</strain>
    </source>
</reference>
<dbReference type="PANTHER" id="PTHR35528:SF3">
    <property type="entry name" value="BLL1675 PROTEIN"/>
    <property type="match status" value="1"/>
</dbReference>
<proteinExistence type="predicted"/>
<dbReference type="RefSeq" id="WP_322474909.1">
    <property type="nucleotide sequence ID" value="NZ_JBHRZG010000012.1"/>
</dbReference>
<keyword evidence="7" id="KW-1185">Reference proteome</keyword>
<dbReference type="InterPro" id="IPR001584">
    <property type="entry name" value="Integrase_cat-core"/>
</dbReference>
<dbReference type="InterPro" id="IPR036397">
    <property type="entry name" value="RNaseH_sf"/>
</dbReference>
<comment type="caution">
    <text evidence="6">The sequence shown here is derived from an EMBL/GenBank/DDBJ whole genome shotgun (WGS) entry which is preliminary data.</text>
</comment>
<evidence type="ECO:0000259" key="5">
    <source>
        <dbReference type="PROSITE" id="PS50994"/>
    </source>
</evidence>
<dbReference type="PANTHER" id="PTHR35528">
    <property type="entry name" value="BLL1675 PROTEIN"/>
    <property type="match status" value="1"/>
</dbReference>
<dbReference type="NCBIfam" id="NF033587">
    <property type="entry name" value="transpos_IS6"/>
    <property type="match status" value="1"/>
</dbReference>
<evidence type="ECO:0000256" key="1">
    <source>
        <dbReference type="ARBA" id="ARBA00002286"/>
    </source>
</evidence>
<dbReference type="InterPro" id="IPR052183">
    <property type="entry name" value="IS_Transposase"/>
</dbReference>
<evidence type="ECO:0000256" key="3">
    <source>
        <dbReference type="ARBA" id="ARBA00023125"/>
    </source>
</evidence>
<dbReference type="EMBL" id="JBHRZG010000012">
    <property type="protein sequence ID" value="MFC3833649.1"/>
    <property type="molecule type" value="Genomic_DNA"/>
</dbReference>
<dbReference type="SUPFAM" id="SSF53098">
    <property type="entry name" value="Ribonuclease H-like"/>
    <property type="match status" value="1"/>
</dbReference>
<evidence type="ECO:0000256" key="2">
    <source>
        <dbReference type="ARBA" id="ARBA00022578"/>
    </source>
</evidence>